<name>A0A285D2N7_9BACI</name>
<gene>
    <name evidence="1" type="ORF">SAMN05877753_10841</name>
</gene>
<dbReference type="EMBL" id="OAOP01000008">
    <property type="protein sequence ID" value="SNX73925.1"/>
    <property type="molecule type" value="Genomic_DNA"/>
</dbReference>
<dbReference type="AlphaFoldDB" id="A0A285D2N7"/>
<evidence type="ECO:0008006" key="3">
    <source>
        <dbReference type="Google" id="ProtNLM"/>
    </source>
</evidence>
<keyword evidence="2" id="KW-1185">Reference proteome</keyword>
<dbReference type="Proteomes" id="UP000219546">
    <property type="component" value="Unassembled WGS sequence"/>
</dbReference>
<sequence>MDQQQANILLEELKSGLRNELRVEKEDFMSFREVLVKREDFKHFRGVALRGGGVIYSFTPEPRS</sequence>
<protein>
    <recommendedName>
        <fullName evidence="3">Abortive phage infection protein</fullName>
    </recommendedName>
</protein>
<proteinExistence type="predicted"/>
<evidence type="ECO:0000313" key="1">
    <source>
        <dbReference type="EMBL" id="SNX73925.1"/>
    </source>
</evidence>
<dbReference type="OrthoDB" id="2455488at2"/>
<accession>A0A285D2N7</accession>
<dbReference type="RefSeq" id="WP_097159685.1">
    <property type="nucleotide sequence ID" value="NZ_JBEPMQ010000008.1"/>
</dbReference>
<evidence type="ECO:0000313" key="2">
    <source>
        <dbReference type="Proteomes" id="UP000219546"/>
    </source>
</evidence>
<organism evidence="1 2">
    <name type="scientific">Bacillus oleivorans</name>
    <dbReference type="NCBI Taxonomy" id="1448271"/>
    <lineage>
        <taxon>Bacteria</taxon>
        <taxon>Bacillati</taxon>
        <taxon>Bacillota</taxon>
        <taxon>Bacilli</taxon>
        <taxon>Bacillales</taxon>
        <taxon>Bacillaceae</taxon>
        <taxon>Bacillus</taxon>
    </lineage>
</organism>
<reference evidence="1 2" key="1">
    <citation type="submission" date="2017-08" db="EMBL/GenBank/DDBJ databases">
        <authorList>
            <person name="de Groot N.N."/>
        </authorList>
    </citation>
    <scope>NUCLEOTIDE SEQUENCE [LARGE SCALE GENOMIC DNA]</scope>
    <source>
        <strain evidence="1 2">JC228</strain>
    </source>
</reference>